<dbReference type="Proteomes" id="UP000248134">
    <property type="component" value="Unassembled WGS sequence"/>
</dbReference>
<sequence>MMINGEESLRVLTTAEGVVPRLVKKTPGVGKPYWYWPSIPAGQVIAADFTDAPVATSDEAQNAADIAAITATPQEKLTYG</sequence>
<dbReference type="EMBL" id="QKQS01000013">
    <property type="protein sequence ID" value="PZA12476.1"/>
    <property type="molecule type" value="Genomic_DNA"/>
</dbReference>
<evidence type="ECO:0000313" key="2">
    <source>
        <dbReference type="Proteomes" id="UP000248134"/>
    </source>
</evidence>
<organism evidence="1 2">
    <name type="scientific">Rhodopseudomonas palustris</name>
    <dbReference type="NCBI Taxonomy" id="1076"/>
    <lineage>
        <taxon>Bacteria</taxon>
        <taxon>Pseudomonadati</taxon>
        <taxon>Pseudomonadota</taxon>
        <taxon>Alphaproteobacteria</taxon>
        <taxon>Hyphomicrobiales</taxon>
        <taxon>Nitrobacteraceae</taxon>
        <taxon>Rhodopseudomonas</taxon>
    </lineage>
</organism>
<dbReference type="AlphaFoldDB" id="A0A323UN21"/>
<protein>
    <submittedName>
        <fullName evidence="1">Uncharacterized protein</fullName>
    </submittedName>
</protein>
<accession>A0A323UN21</accession>
<comment type="caution">
    <text evidence="1">The sequence shown here is derived from an EMBL/GenBank/DDBJ whole genome shotgun (WGS) entry which is preliminary data.</text>
</comment>
<gene>
    <name evidence="1" type="ORF">DNX69_10910</name>
</gene>
<name>A0A323UN21_RHOPL</name>
<evidence type="ECO:0000313" key="1">
    <source>
        <dbReference type="EMBL" id="PZA12476.1"/>
    </source>
</evidence>
<reference evidence="1 2" key="1">
    <citation type="submission" date="2018-06" db="EMBL/GenBank/DDBJ databases">
        <title>Draft Whole-Genome Sequence of the purple photosynthetic bacterium Rhodospeudomonas palustris XCP.</title>
        <authorList>
            <person name="Rayyan A."/>
            <person name="Meyer T.E."/>
            <person name="Kyndt J.A."/>
        </authorList>
    </citation>
    <scope>NUCLEOTIDE SEQUENCE [LARGE SCALE GENOMIC DNA]</scope>
    <source>
        <strain evidence="1 2">XCP</strain>
    </source>
</reference>
<proteinExistence type="predicted"/>